<gene>
    <name evidence="1" type="ORF">PROFUN_02110</name>
</gene>
<keyword evidence="2" id="KW-1185">Reference proteome</keyword>
<sequence>MRRPELSSTSLCGDQDTLALSALFHWNKKQLKLHTSTVELRRNRHVHLMGANRCTLGVDHLTSINLVPALSRVMRRMKLLNGGAEPREGMAARFRGLAAT</sequence>
<protein>
    <submittedName>
        <fullName evidence="1">Uncharacterized protein</fullName>
    </submittedName>
</protein>
<proteinExistence type="predicted"/>
<comment type="caution">
    <text evidence="1">The sequence shown here is derived from an EMBL/GenBank/DDBJ whole genome shotgun (WGS) entry which is preliminary data.</text>
</comment>
<evidence type="ECO:0000313" key="1">
    <source>
        <dbReference type="EMBL" id="PRP89236.1"/>
    </source>
</evidence>
<name>A0A2P6NZ50_9EUKA</name>
<organism evidence="1 2">
    <name type="scientific">Planoprotostelium fungivorum</name>
    <dbReference type="NCBI Taxonomy" id="1890364"/>
    <lineage>
        <taxon>Eukaryota</taxon>
        <taxon>Amoebozoa</taxon>
        <taxon>Evosea</taxon>
        <taxon>Variosea</taxon>
        <taxon>Cavosteliida</taxon>
        <taxon>Cavosteliaceae</taxon>
        <taxon>Planoprotostelium</taxon>
    </lineage>
</organism>
<evidence type="ECO:0000313" key="2">
    <source>
        <dbReference type="Proteomes" id="UP000241769"/>
    </source>
</evidence>
<dbReference type="AlphaFoldDB" id="A0A2P6NZ50"/>
<dbReference type="EMBL" id="MDYQ01000004">
    <property type="protein sequence ID" value="PRP89236.1"/>
    <property type="molecule type" value="Genomic_DNA"/>
</dbReference>
<reference evidence="1 2" key="1">
    <citation type="journal article" date="2018" name="Genome Biol. Evol.">
        <title>Multiple Roots of Fruiting Body Formation in Amoebozoa.</title>
        <authorList>
            <person name="Hillmann F."/>
            <person name="Forbes G."/>
            <person name="Novohradska S."/>
            <person name="Ferling I."/>
            <person name="Riege K."/>
            <person name="Groth M."/>
            <person name="Westermann M."/>
            <person name="Marz M."/>
            <person name="Spaller T."/>
            <person name="Winckler T."/>
            <person name="Schaap P."/>
            <person name="Glockner G."/>
        </authorList>
    </citation>
    <scope>NUCLEOTIDE SEQUENCE [LARGE SCALE GENOMIC DNA]</scope>
    <source>
        <strain evidence="1 2">Jena</strain>
    </source>
</reference>
<dbReference type="Proteomes" id="UP000241769">
    <property type="component" value="Unassembled WGS sequence"/>
</dbReference>
<accession>A0A2P6NZ50</accession>
<dbReference type="InParanoid" id="A0A2P6NZ50"/>